<evidence type="ECO:0000313" key="3">
    <source>
        <dbReference type="Proteomes" id="UP000464980"/>
    </source>
</evidence>
<evidence type="ECO:0000313" key="2">
    <source>
        <dbReference type="EMBL" id="QHB36697.1"/>
    </source>
</evidence>
<organism evidence="2 3">
    <name type="scientific">Cutibacterium phage P107C</name>
    <dbReference type="NCBI Taxonomy" id="2686223"/>
    <lineage>
        <taxon>Viruses</taxon>
        <taxon>Duplodnaviria</taxon>
        <taxon>Heunggongvirae</taxon>
        <taxon>Uroviricota</taxon>
        <taxon>Caudoviricetes</taxon>
        <taxon>Pahexavirus</taxon>
        <taxon>Pahexavirus ATCC29399BC</taxon>
    </lineage>
</organism>
<reference evidence="2 3" key="1">
    <citation type="submission" date="2019-12" db="EMBL/GenBank/DDBJ databases">
        <authorList>
            <person name="Modlin R.L."/>
            <person name="Mahalingam V.A."/>
            <person name="Garlena R.A."/>
            <person name="Russell D.A."/>
            <person name="Pope W.H."/>
            <person name="Jacobs-Sera D."/>
            <person name="Hatfull G.F."/>
        </authorList>
    </citation>
    <scope>NUCLEOTIDE SEQUENCE [LARGE SCALE GENOMIC DNA]</scope>
</reference>
<feature type="compositionally biased region" description="Polar residues" evidence="1">
    <location>
        <begin position="51"/>
        <end position="62"/>
    </location>
</feature>
<protein>
    <submittedName>
        <fullName evidence="2">Uncharacterized protein</fullName>
    </submittedName>
</protein>
<dbReference type="EMBL" id="MN813677">
    <property type="protein sequence ID" value="QHB36697.1"/>
    <property type="molecule type" value="Genomic_DNA"/>
</dbReference>
<feature type="region of interest" description="Disordered" evidence="1">
    <location>
        <begin position="44"/>
        <end position="94"/>
    </location>
</feature>
<proteinExistence type="predicted"/>
<name>A0A6B9L5H0_9CAUD</name>
<accession>A0A6B9L5H0</accession>
<evidence type="ECO:0000256" key="1">
    <source>
        <dbReference type="SAM" id="MobiDB-lite"/>
    </source>
</evidence>
<sequence length="94" mass="10352">MFLHARRQALSLEMRTPTHPLFLSCPSLLTQLGGDVIFLTCQGGSGENKHPTTNRTPPQTHKTGPRIDQQGKGKVFIPPDDSRPLQGQIRPIQG</sequence>
<dbReference type="Proteomes" id="UP000464980">
    <property type="component" value="Genome"/>
</dbReference>
<gene>
    <name evidence="2" type="primary">43</name>
    <name evidence="2" type="ORF">PBI_P107C_43</name>
</gene>